<dbReference type="PROSITE" id="PS01033">
    <property type="entry name" value="GLOBIN"/>
    <property type="match status" value="1"/>
</dbReference>
<feature type="domain" description="Globin" evidence="4">
    <location>
        <begin position="1"/>
        <end position="128"/>
    </location>
</feature>
<dbReference type="Pfam" id="PF00042">
    <property type="entry name" value="Globin"/>
    <property type="match status" value="1"/>
</dbReference>
<dbReference type="PANTHER" id="PTHR43396:SF3">
    <property type="entry name" value="FLAVOHEMOPROTEIN"/>
    <property type="match status" value="1"/>
</dbReference>
<keyword evidence="3" id="KW-0408">Iron</keyword>
<keyword evidence="1" id="KW-0349">Heme</keyword>
<dbReference type="Gene3D" id="1.10.490.10">
    <property type="entry name" value="Globins"/>
    <property type="match status" value="1"/>
</dbReference>
<sequence length="188" mass="21051">MTPEQTELITKAVPLVDQYGQEITRVIYKNMLAAHPQLNSVFNKANQDTGHQAKVLAKALCTYSANIRNLEALGPMLELICQKHYDIVGKYLIRAMQEVLGANFTERFQDAWTAAYGQLAGIMVQKEASLYDQHDEWKGWRDFCVTEISRESDEISSFYLSPVGGKPLPSAVNSGDDVEKGFAQFSII</sequence>
<dbReference type="InterPro" id="IPR012292">
    <property type="entry name" value="Globin/Proto"/>
</dbReference>
<dbReference type="EMBL" id="JAPQKQ010000003">
    <property type="protein sequence ID" value="KAJ5203378.1"/>
    <property type="molecule type" value="Genomic_DNA"/>
</dbReference>
<evidence type="ECO:0000256" key="1">
    <source>
        <dbReference type="ARBA" id="ARBA00022617"/>
    </source>
</evidence>
<gene>
    <name evidence="5" type="ORF">N7449_005457</name>
</gene>
<evidence type="ECO:0000256" key="3">
    <source>
        <dbReference type="ARBA" id="ARBA00023004"/>
    </source>
</evidence>
<dbReference type="Proteomes" id="UP001150942">
    <property type="component" value="Unassembled WGS sequence"/>
</dbReference>
<organism evidence="5 6">
    <name type="scientific">Penicillium cf. viridicatum</name>
    <dbReference type="NCBI Taxonomy" id="2972119"/>
    <lineage>
        <taxon>Eukaryota</taxon>
        <taxon>Fungi</taxon>
        <taxon>Dikarya</taxon>
        <taxon>Ascomycota</taxon>
        <taxon>Pezizomycotina</taxon>
        <taxon>Eurotiomycetes</taxon>
        <taxon>Eurotiomycetidae</taxon>
        <taxon>Eurotiales</taxon>
        <taxon>Aspergillaceae</taxon>
        <taxon>Penicillium</taxon>
    </lineage>
</organism>
<dbReference type="GO" id="GO:0020037">
    <property type="term" value="F:heme binding"/>
    <property type="evidence" value="ECO:0007669"/>
    <property type="project" value="InterPro"/>
</dbReference>
<evidence type="ECO:0000259" key="4">
    <source>
        <dbReference type="PROSITE" id="PS01033"/>
    </source>
</evidence>
<dbReference type="SUPFAM" id="SSF46458">
    <property type="entry name" value="Globin-like"/>
    <property type="match status" value="1"/>
</dbReference>
<dbReference type="GO" id="GO:0046210">
    <property type="term" value="P:nitric oxide catabolic process"/>
    <property type="evidence" value="ECO:0007669"/>
    <property type="project" value="TreeGrafter"/>
</dbReference>
<evidence type="ECO:0000313" key="5">
    <source>
        <dbReference type="EMBL" id="KAJ5203378.1"/>
    </source>
</evidence>
<dbReference type="Gene3D" id="2.40.30.10">
    <property type="entry name" value="Translation factors"/>
    <property type="match status" value="1"/>
</dbReference>
<dbReference type="PANTHER" id="PTHR43396">
    <property type="entry name" value="FLAVOHEMOPROTEIN"/>
    <property type="match status" value="1"/>
</dbReference>
<accession>A0A9W9ML60</accession>
<proteinExistence type="predicted"/>
<keyword evidence="2" id="KW-0479">Metal-binding</keyword>
<evidence type="ECO:0000256" key="2">
    <source>
        <dbReference type="ARBA" id="ARBA00022723"/>
    </source>
</evidence>
<reference evidence="5" key="2">
    <citation type="journal article" date="2023" name="IMA Fungus">
        <title>Comparative genomic study of the Penicillium genus elucidates a diverse pangenome and 15 lateral gene transfer events.</title>
        <authorList>
            <person name="Petersen C."/>
            <person name="Sorensen T."/>
            <person name="Nielsen M.R."/>
            <person name="Sondergaard T.E."/>
            <person name="Sorensen J.L."/>
            <person name="Fitzpatrick D.A."/>
            <person name="Frisvad J.C."/>
            <person name="Nielsen K.L."/>
        </authorList>
    </citation>
    <scope>NUCLEOTIDE SEQUENCE</scope>
    <source>
        <strain evidence="5">IBT 20477</strain>
    </source>
</reference>
<evidence type="ECO:0000313" key="6">
    <source>
        <dbReference type="Proteomes" id="UP001150942"/>
    </source>
</evidence>
<dbReference type="GO" id="GO:0046872">
    <property type="term" value="F:metal ion binding"/>
    <property type="evidence" value="ECO:0007669"/>
    <property type="project" value="UniProtKB-KW"/>
</dbReference>
<dbReference type="GO" id="GO:0071500">
    <property type="term" value="P:cellular response to nitrosative stress"/>
    <property type="evidence" value="ECO:0007669"/>
    <property type="project" value="TreeGrafter"/>
</dbReference>
<dbReference type="GO" id="GO:0008941">
    <property type="term" value="F:nitric oxide dioxygenase NAD(P)H activity"/>
    <property type="evidence" value="ECO:0007669"/>
    <property type="project" value="TreeGrafter"/>
</dbReference>
<dbReference type="InterPro" id="IPR009050">
    <property type="entry name" value="Globin-like_sf"/>
</dbReference>
<dbReference type="OrthoDB" id="436496at2759"/>
<dbReference type="AlphaFoldDB" id="A0A9W9ML60"/>
<comment type="caution">
    <text evidence="5">The sequence shown here is derived from an EMBL/GenBank/DDBJ whole genome shotgun (WGS) entry which is preliminary data.</text>
</comment>
<dbReference type="InterPro" id="IPR000971">
    <property type="entry name" value="Globin"/>
</dbReference>
<protein>
    <submittedName>
        <fullName evidence="5">Globin</fullName>
    </submittedName>
</protein>
<keyword evidence="6" id="KW-1185">Reference proteome</keyword>
<dbReference type="GO" id="GO:0019825">
    <property type="term" value="F:oxygen binding"/>
    <property type="evidence" value="ECO:0007669"/>
    <property type="project" value="InterPro"/>
</dbReference>
<reference evidence="5" key="1">
    <citation type="submission" date="2022-11" db="EMBL/GenBank/DDBJ databases">
        <authorList>
            <person name="Petersen C."/>
        </authorList>
    </citation>
    <scope>NUCLEOTIDE SEQUENCE</scope>
    <source>
        <strain evidence="5">IBT 20477</strain>
    </source>
</reference>
<name>A0A9W9ML60_9EURO</name>
<dbReference type="GO" id="GO:0071949">
    <property type="term" value="F:FAD binding"/>
    <property type="evidence" value="ECO:0007669"/>
    <property type="project" value="TreeGrafter"/>
</dbReference>